<keyword evidence="2" id="KW-1185">Reference proteome</keyword>
<dbReference type="SUPFAM" id="SSF56672">
    <property type="entry name" value="DNA/RNA polymerases"/>
    <property type="match status" value="1"/>
</dbReference>
<reference evidence="1" key="1">
    <citation type="submission" date="2024-03" db="EMBL/GenBank/DDBJ databases">
        <title>Complete genome sequence of Mycoplasma gypis type strain B1/T1.</title>
        <authorList>
            <person name="Spergser J."/>
        </authorList>
    </citation>
    <scope>NUCLEOTIDE SEQUENCE [LARGE SCALE GENOMIC DNA]</scope>
    <source>
        <strain evidence="1">B1/T1</strain>
    </source>
</reference>
<dbReference type="Gene3D" id="3.90.1600.10">
    <property type="entry name" value="Palm domain of DNA polymerase"/>
    <property type="match status" value="1"/>
</dbReference>
<protein>
    <recommendedName>
        <fullName evidence="3">DNA-directed DNA polymerase</fullName>
    </recommendedName>
</protein>
<dbReference type="RefSeq" id="WP_205498989.1">
    <property type="nucleotide sequence ID" value="NZ_CP148066.1"/>
</dbReference>
<organism evidence="1 2">
    <name type="scientific">[Mycoplasma] gypis</name>
    <dbReference type="NCBI Taxonomy" id="92404"/>
    <lineage>
        <taxon>Bacteria</taxon>
        <taxon>Bacillati</taxon>
        <taxon>Mycoplasmatota</taxon>
        <taxon>Mycoplasmoidales</taxon>
        <taxon>Metamycoplasmataceae</taxon>
        <taxon>Metamycoplasma</taxon>
    </lineage>
</organism>
<name>A0ABZ2RRB6_9BACT</name>
<dbReference type="EMBL" id="CP148066">
    <property type="protein sequence ID" value="WXL28616.1"/>
    <property type="molecule type" value="Genomic_DNA"/>
</dbReference>
<sequence>MSQNIKTYLLKIEVLKNCYIVSFCDVENNEIYFFTNQNKIKTFVAENINANFLISYNGSKYDFLLLDLIINNATFLEVFKLANKLINNDFSNLIKTTKKYFEVDMANYLPSPKITLNKYFAFLGLEVLPKLTTYTQLSQNNKNTIKKIIKTNLQNLRILFFKYIDLYKARLQVIQDYKLNNNYLKYTDTRLIDGVFWEGKKAPTPVTYKTYKYNAPDFIKKIYKQFFNSYYFIIEKFENFVYYVDRNLASDEGYFFDINLNNNIFTFSKGGLHQAQNNIKIYDSEIYSVDIVSNYANIIANTFINTPQELEIAKTIKYIIQLRNSTSDEIKRLYLKNILVRVFGAMELSYLKMFNPKQRQAIANTGQLIIFMLVLMVKNFANILQTNTDGIFIQVEQNNKTKFKKVIETFEKVTKLKTKITTLKTLVQKDVNNYVALTTANEIISKGAQVKNINNFIFLDGFRGDSKSLNNSLNIIDIACVNYLLFNIEPMETIKKYLNPFYVSLFMQVATLGSDYKYFWYQNKAIEDFNTLRFYFSKLPSDGPIFKVAKNNTKIKIPLSSERNKITNLIKIQNNSDFFNEFINCVDLKYYEYLILQRIALYEKTQTTHQIKKLAFSYPGQSLSCQFCGNSLENETTIRKIKNYEVCKNCYLKNN</sequence>
<evidence type="ECO:0008006" key="3">
    <source>
        <dbReference type="Google" id="ProtNLM"/>
    </source>
</evidence>
<accession>A0ABZ2RRB6</accession>
<evidence type="ECO:0000313" key="1">
    <source>
        <dbReference type="EMBL" id="WXL28616.1"/>
    </source>
</evidence>
<evidence type="ECO:0000313" key="2">
    <source>
        <dbReference type="Proteomes" id="UP001460679"/>
    </source>
</evidence>
<gene>
    <name evidence="1" type="ORF">WG616_01110</name>
</gene>
<dbReference type="InterPro" id="IPR043502">
    <property type="entry name" value="DNA/RNA_pol_sf"/>
</dbReference>
<proteinExistence type="predicted"/>
<dbReference type="InterPro" id="IPR023211">
    <property type="entry name" value="DNA_pol_palm_dom_sf"/>
</dbReference>
<dbReference type="Proteomes" id="UP001460679">
    <property type="component" value="Chromosome"/>
</dbReference>